<comment type="subcellular location">
    <subcellularLocation>
        <location evidence="1">Cell membrane</location>
        <topology evidence="1">Multi-pass membrane protein</topology>
    </subcellularLocation>
</comment>
<feature type="transmembrane region" description="Helical" evidence="7">
    <location>
        <begin position="378"/>
        <end position="399"/>
    </location>
</feature>
<evidence type="ECO:0000256" key="4">
    <source>
        <dbReference type="ARBA" id="ARBA00022692"/>
    </source>
</evidence>
<comment type="caution">
    <text evidence="9">The sequence shown here is derived from an EMBL/GenBank/DDBJ whole genome shotgun (WGS) entry which is preliminary data.</text>
</comment>
<name>A0ABT8DTQ9_9BURK</name>
<proteinExistence type="inferred from homology"/>
<protein>
    <submittedName>
        <fullName evidence="9">Type II secretion system F family protein</fullName>
    </submittedName>
</protein>
<feature type="domain" description="Type II secretion system protein GspF" evidence="8">
    <location>
        <begin position="72"/>
        <end position="195"/>
    </location>
</feature>
<dbReference type="PRINTS" id="PR00812">
    <property type="entry name" value="BCTERIALGSPF"/>
</dbReference>
<dbReference type="InterPro" id="IPR018076">
    <property type="entry name" value="T2SS_GspF_dom"/>
</dbReference>
<keyword evidence="3" id="KW-1003">Cell membrane</keyword>
<accession>A0ABT8DTQ9</accession>
<dbReference type="InterPro" id="IPR042094">
    <property type="entry name" value="T2SS_GspF_sf"/>
</dbReference>
<sequence>MESFRYKGRNKLGQLMQGNIESTSAQAVAQWMLATEIFPISIKSLPKPAKQPEWFTRMTGENKVADLDLLMFTRQMGNMVRAGLPLMESVDGIRKSTGSKALAKILQAVREDLDKGNNLSAALARHPQVFNDFYVNMIRVGESSGKLEQSFQGLYQQIEFDRDMRKKVKSAVRYPSFVLGALGIGMSILTVFVIPVFAKTYANLHADLPTLTVILIATSKFLREYWWLVIAAMVGAVFLVRRVLAAPRGRYAWDRFKLRLPVVGKIFTKVTVARFCRTFGMAVSSGVPIVQAFSLAARVVENAHYEQRILQMRHGVERGDTISKVASQAGIFSPLELQMISVGEQTGEIDSMLEQIALIHQEDVDYEISKLSASIEPLLLAVMGVLVGIVLLGVFLPLWDLGQAALHPKAPQ</sequence>
<evidence type="ECO:0000259" key="8">
    <source>
        <dbReference type="Pfam" id="PF00482"/>
    </source>
</evidence>
<keyword evidence="6 7" id="KW-0472">Membrane</keyword>
<dbReference type="Proteomes" id="UP001228044">
    <property type="component" value="Unassembled WGS sequence"/>
</dbReference>
<dbReference type="PANTHER" id="PTHR30012:SF4">
    <property type="entry name" value="MSHA BIOGENESIS PROTEIN MSHG"/>
    <property type="match status" value="1"/>
</dbReference>
<keyword evidence="5 7" id="KW-1133">Transmembrane helix</keyword>
<keyword evidence="10" id="KW-1185">Reference proteome</keyword>
<reference evidence="9 10" key="1">
    <citation type="submission" date="2023-06" db="EMBL/GenBank/DDBJ databases">
        <title>Pelomonas sp. PFR6 16S ribosomal RNA gene Genome sequencing and assembly.</title>
        <authorList>
            <person name="Woo H."/>
        </authorList>
    </citation>
    <scope>NUCLEOTIDE SEQUENCE [LARGE SCALE GENOMIC DNA]</scope>
    <source>
        <strain evidence="9 10">PFR6</strain>
    </source>
</reference>
<comment type="similarity">
    <text evidence="2">Belongs to the GSP F family.</text>
</comment>
<evidence type="ECO:0000256" key="2">
    <source>
        <dbReference type="ARBA" id="ARBA00005745"/>
    </source>
</evidence>
<evidence type="ECO:0000256" key="6">
    <source>
        <dbReference type="ARBA" id="ARBA00023136"/>
    </source>
</evidence>
<dbReference type="RefSeq" id="WP_290360000.1">
    <property type="nucleotide sequence ID" value="NZ_JAUHHC010000004.1"/>
</dbReference>
<gene>
    <name evidence="9" type="ORF">QWJ38_15435</name>
</gene>
<evidence type="ECO:0000256" key="7">
    <source>
        <dbReference type="SAM" id="Phobius"/>
    </source>
</evidence>
<feature type="transmembrane region" description="Helical" evidence="7">
    <location>
        <begin position="225"/>
        <end position="244"/>
    </location>
</feature>
<feature type="domain" description="Type II secretion system protein GspF" evidence="8">
    <location>
        <begin position="275"/>
        <end position="397"/>
    </location>
</feature>
<dbReference type="InterPro" id="IPR003004">
    <property type="entry name" value="GspF/PilC"/>
</dbReference>
<evidence type="ECO:0000256" key="5">
    <source>
        <dbReference type="ARBA" id="ARBA00022989"/>
    </source>
</evidence>
<evidence type="ECO:0000256" key="3">
    <source>
        <dbReference type="ARBA" id="ARBA00022475"/>
    </source>
</evidence>
<dbReference type="Gene3D" id="1.20.81.30">
    <property type="entry name" value="Type II secretion system (T2SS), domain F"/>
    <property type="match status" value="2"/>
</dbReference>
<evidence type="ECO:0000313" key="9">
    <source>
        <dbReference type="EMBL" id="MDN3921685.1"/>
    </source>
</evidence>
<dbReference type="PANTHER" id="PTHR30012">
    <property type="entry name" value="GENERAL SECRETION PATHWAY PROTEIN"/>
    <property type="match status" value="1"/>
</dbReference>
<dbReference type="Pfam" id="PF00482">
    <property type="entry name" value="T2SSF"/>
    <property type="match status" value="2"/>
</dbReference>
<keyword evidence="4 7" id="KW-0812">Transmembrane</keyword>
<feature type="transmembrane region" description="Helical" evidence="7">
    <location>
        <begin position="174"/>
        <end position="198"/>
    </location>
</feature>
<dbReference type="EMBL" id="JAUHHC010000004">
    <property type="protein sequence ID" value="MDN3921685.1"/>
    <property type="molecule type" value="Genomic_DNA"/>
</dbReference>
<evidence type="ECO:0000256" key="1">
    <source>
        <dbReference type="ARBA" id="ARBA00004651"/>
    </source>
</evidence>
<evidence type="ECO:0000313" key="10">
    <source>
        <dbReference type="Proteomes" id="UP001228044"/>
    </source>
</evidence>
<organism evidence="9 10">
    <name type="scientific">Roseateles violae</name>
    <dbReference type="NCBI Taxonomy" id="3058042"/>
    <lineage>
        <taxon>Bacteria</taxon>
        <taxon>Pseudomonadati</taxon>
        <taxon>Pseudomonadota</taxon>
        <taxon>Betaproteobacteria</taxon>
        <taxon>Burkholderiales</taxon>
        <taxon>Sphaerotilaceae</taxon>
        <taxon>Roseateles</taxon>
    </lineage>
</organism>